<keyword evidence="7" id="KW-0282">Flagellum</keyword>
<dbReference type="Proteomes" id="UP001172738">
    <property type="component" value="Unassembled WGS sequence"/>
</dbReference>
<keyword evidence="3 6" id="KW-0812">Transmembrane</keyword>
<dbReference type="InterPro" id="IPR022781">
    <property type="entry name" value="Flagellar_biosynth_FliO"/>
</dbReference>
<comment type="subcellular location">
    <subcellularLocation>
        <location evidence="1">Cell membrane</location>
    </subcellularLocation>
</comment>
<evidence type="ECO:0000256" key="3">
    <source>
        <dbReference type="ARBA" id="ARBA00022692"/>
    </source>
</evidence>
<dbReference type="Pfam" id="PF04347">
    <property type="entry name" value="FliO"/>
    <property type="match status" value="1"/>
</dbReference>
<comment type="caution">
    <text evidence="7">The sequence shown here is derived from an EMBL/GenBank/DDBJ whole genome shotgun (WGS) entry which is preliminary data.</text>
</comment>
<keyword evidence="2" id="KW-1003">Cell membrane</keyword>
<proteinExistence type="predicted"/>
<dbReference type="RefSeq" id="WP_301126851.1">
    <property type="nucleotide sequence ID" value="NZ_JAUHPV010000002.1"/>
</dbReference>
<keyword evidence="5 6" id="KW-0472">Membrane</keyword>
<gene>
    <name evidence="7" type="ORF">QQX04_05085</name>
</gene>
<reference evidence="7" key="1">
    <citation type="submission" date="2023-06" db="EMBL/GenBank/DDBJ databases">
        <title>SYSU T00b26.</title>
        <authorList>
            <person name="Gao L."/>
            <person name="Fang B.-Z."/>
            <person name="Li W.-J."/>
        </authorList>
    </citation>
    <scope>NUCLEOTIDE SEQUENCE</scope>
    <source>
        <strain evidence="7">SYSU T00b26</strain>
    </source>
</reference>
<evidence type="ECO:0000313" key="8">
    <source>
        <dbReference type="Proteomes" id="UP001172738"/>
    </source>
</evidence>
<organism evidence="7 8">
    <name type="scientific">Demequina zhanjiangensis</name>
    <dbReference type="NCBI Taxonomy" id="3051659"/>
    <lineage>
        <taxon>Bacteria</taxon>
        <taxon>Bacillati</taxon>
        <taxon>Actinomycetota</taxon>
        <taxon>Actinomycetes</taxon>
        <taxon>Micrococcales</taxon>
        <taxon>Demequinaceae</taxon>
        <taxon>Demequina</taxon>
    </lineage>
</organism>
<keyword evidence="7" id="KW-0969">Cilium</keyword>
<evidence type="ECO:0000256" key="6">
    <source>
        <dbReference type="SAM" id="Phobius"/>
    </source>
</evidence>
<accession>A0ABT8FZP9</accession>
<protein>
    <submittedName>
        <fullName evidence="7">Flagellar biosynthetic protein FliO</fullName>
    </submittedName>
</protein>
<evidence type="ECO:0000256" key="5">
    <source>
        <dbReference type="ARBA" id="ARBA00023136"/>
    </source>
</evidence>
<feature type="transmembrane region" description="Helical" evidence="6">
    <location>
        <begin position="6"/>
        <end position="25"/>
    </location>
</feature>
<evidence type="ECO:0000313" key="7">
    <source>
        <dbReference type="EMBL" id="MDN4472363.1"/>
    </source>
</evidence>
<keyword evidence="8" id="KW-1185">Reference proteome</keyword>
<dbReference type="EMBL" id="JAUHPV010000002">
    <property type="protein sequence ID" value="MDN4472363.1"/>
    <property type="molecule type" value="Genomic_DNA"/>
</dbReference>
<keyword evidence="7" id="KW-0966">Cell projection</keyword>
<sequence length="181" mass="19535">MDMLLLVLRVGLSLAAVLGLLWWLSRRMRTSASTRRREGLAIVGRQQLSRRTGVAMVEAAGRRLVVGYTDQGITLLHDAGEIPLEDPAATSGEERVDVDIAHLDVADLDSTTLTTQDATVSELRVVDAAAGPAVVPAPVRSTSARTADAQRHRSPLEGSILAPDTWRKAVATVQERTVRRP</sequence>
<evidence type="ECO:0000256" key="2">
    <source>
        <dbReference type="ARBA" id="ARBA00022475"/>
    </source>
</evidence>
<evidence type="ECO:0000256" key="4">
    <source>
        <dbReference type="ARBA" id="ARBA00022989"/>
    </source>
</evidence>
<evidence type="ECO:0000256" key="1">
    <source>
        <dbReference type="ARBA" id="ARBA00004236"/>
    </source>
</evidence>
<name>A0ABT8FZP9_9MICO</name>
<keyword evidence="4 6" id="KW-1133">Transmembrane helix</keyword>